<dbReference type="Proteomes" id="UP000696280">
    <property type="component" value="Unassembled WGS sequence"/>
</dbReference>
<organism evidence="2 3">
    <name type="scientific">Hymenoscyphus fraxineus</name>
    <dbReference type="NCBI Taxonomy" id="746836"/>
    <lineage>
        <taxon>Eukaryota</taxon>
        <taxon>Fungi</taxon>
        <taxon>Dikarya</taxon>
        <taxon>Ascomycota</taxon>
        <taxon>Pezizomycotina</taxon>
        <taxon>Leotiomycetes</taxon>
        <taxon>Helotiales</taxon>
        <taxon>Helotiaceae</taxon>
        <taxon>Hymenoscyphus</taxon>
    </lineage>
</organism>
<dbReference type="PANTHER" id="PTHR35910">
    <property type="entry name" value="2EXR DOMAIN-CONTAINING PROTEIN"/>
    <property type="match status" value="1"/>
</dbReference>
<evidence type="ECO:0000259" key="1">
    <source>
        <dbReference type="Pfam" id="PF20150"/>
    </source>
</evidence>
<gene>
    <name evidence="2" type="ORF">HYFRA_00007048</name>
</gene>
<dbReference type="Pfam" id="PF20150">
    <property type="entry name" value="2EXR"/>
    <property type="match status" value="1"/>
</dbReference>
<evidence type="ECO:0000313" key="3">
    <source>
        <dbReference type="Proteomes" id="UP000696280"/>
    </source>
</evidence>
<comment type="caution">
    <text evidence="2">The sequence shown here is derived from an EMBL/GenBank/DDBJ whole genome shotgun (WGS) entry which is preliminary data.</text>
</comment>
<dbReference type="InterPro" id="IPR045518">
    <property type="entry name" value="2EXR"/>
</dbReference>
<sequence length="320" mass="37544">MALVYEKTRLPLKRPPDEPTFHLFPKLPAEIRLQIWSLAPPDDRVVEVGYSFNTQRWYVYRRSYTVCGLLRANKESRAEYLRTYLPLFPLCKTLDDVRRRRADSLPISHFNIEVDTLYIGPSRFDRWEIWEGMDVSLFRSLICPALKDLKYLAWEESLRGVSHENLRSAVYGSAVNQHIHPSRLWDNVRVFPNLREVAIVAGEVSGIPRPRKKPEVGAIKLREPRTHTEIDPYAYIYAEADTNTDTDTDREIDIGRDTELYHMITCEEYNVDHAEKTDWHLLFFGLPFIPRFVERGLFFANGMRLLPENEQQYEEFGFSG</sequence>
<proteinExistence type="predicted"/>
<accession>A0A9N9KW94</accession>
<name>A0A9N9KW94_9HELO</name>
<dbReference type="EMBL" id="CAJVRL010000060">
    <property type="protein sequence ID" value="CAG8955034.1"/>
    <property type="molecule type" value="Genomic_DNA"/>
</dbReference>
<protein>
    <recommendedName>
        <fullName evidence="1">2EXR domain-containing protein</fullName>
    </recommendedName>
</protein>
<keyword evidence="3" id="KW-1185">Reference proteome</keyword>
<evidence type="ECO:0000313" key="2">
    <source>
        <dbReference type="EMBL" id="CAG8955034.1"/>
    </source>
</evidence>
<feature type="domain" description="2EXR" evidence="1">
    <location>
        <begin position="21"/>
        <end position="117"/>
    </location>
</feature>
<dbReference type="PANTHER" id="PTHR35910:SF1">
    <property type="entry name" value="2EXR DOMAIN-CONTAINING PROTEIN"/>
    <property type="match status" value="1"/>
</dbReference>
<reference evidence="2" key="1">
    <citation type="submission" date="2021-07" db="EMBL/GenBank/DDBJ databases">
        <authorList>
            <person name="Durling M."/>
        </authorList>
    </citation>
    <scope>NUCLEOTIDE SEQUENCE</scope>
</reference>
<dbReference type="AlphaFoldDB" id="A0A9N9KW94"/>
<dbReference type="OrthoDB" id="3557818at2759"/>